<dbReference type="PANTHER" id="PTHR12652">
    <property type="entry name" value="PEROXISOMAL BIOGENESIS FACTOR 11"/>
    <property type="match status" value="1"/>
</dbReference>
<evidence type="ECO:0000313" key="5">
    <source>
        <dbReference type="EMBL" id="KXS16599.1"/>
    </source>
</evidence>
<evidence type="ECO:0000256" key="2">
    <source>
        <dbReference type="ARBA" id="ARBA00023136"/>
    </source>
</evidence>
<evidence type="ECO:0000256" key="3">
    <source>
        <dbReference type="ARBA" id="ARBA00023140"/>
    </source>
</evidence>
<dbReference type="AlphaFoldDB" id="A0A139AIR7"/>
<evidence type="ECO:0000313" key="6">
    <source>
        <dbReference type="Proteomes" id="UP000070544"/>
    </source>
</evidence>
<name>A0A139AIR7_GONPJ</name>
<gene>
    <name evidence="5" type="ORF">M427DRAFT_144677</name>
</gene>
<dbReference type="GO" id="GO:0005778">
    <property type="term" value="C:peroxisomal membrane"/>
    <property type="evidence" value="ECO:0007669"/>
    <property type="project" value="UniProtKB-SubCell"/>
</dbReference>
<dbReference type="EMBL" id="KQ965751">
    <property type="protein sequence ID" value="KXS16599.1"/>
    <property type="molecule type" value="Genomic_DNA"/>
</dbReference>
<reference evidence="5 6" key="1">
    <citation type="journal article" date="2015" name="Genome Biol. Evol.">
        <title>Phylogenomic analyses indicate that early fungi evolved digesting cell walls of algal ancestors of land plants.</title>
        <authorList>
            <person name="Chang Y."/>
            <person name="Wang S."/>
            <person name="Sekimoto S."/>
            <person name="Aerts A.L."/>
            <person name="Choi C."/>
            <person name="Clum A."/>
            <person name="LaButti K.M."/>
            <person name="Lindquist E.A."/>
            <person name="Yee Ngan C."/>
            <person name="Ohm R.A."/>
            <person name="Salamov A.A."/>
            <person name="Grigoriev I.V."/>
            <person name="Spatafora J.W."/>
            <person name="Berbee M.L."/>
        </authorList>
    </citation>
    <scope>NUCLEOTIDE SEQUENCE [LARGE SCALE GENOMIC DNA]</scope>
    <source>
        <strain evidence="5 6">JEL478</strain>
    </source>
</reference>
<dbReference type="STRING" id="1344416.A0A139AIR7"/>
<organism evidence="5 6">
    <name type="scientific">Gonapodya prolifera (strain JEL478)</name>
    <name type="common">Monoblepharis prolifera</name>
    <dbReference type="NCBI Taxonomy" id="1344416"/>
    <lineage>
        <taxon>Eukaryota</taxon>
        <taxon>Fungi</taxon>
        <taxon>Fungi incertae sedis</taxon>
        <taxon>Chytridiomycota</taxon>
        <taxon>Chytridiomycota incertae sedis</taxon>
        <taxon>Monoblepharidomycetes</taxon>
        <taxon>Monoblepharidales</taxon>
        <taxon>Gonapodyaceae</taxon>
        <taxon>Gonapodya</taxon>
    </lineage>
</organism>
<dbReference type="GO" id="GO:0016559">
    <property type="term" value="P:peroxisome fission"/>
    <property type="evidence" value="ECO:0007669"/>
    <property type="project" value="InterPro"/>
</dbReference>
<keyword evidence="3" id="KW-0576">Peroxisome</keyword>
<dbReference type="Proteomes" id="UP000070544">
    <property type="component" value="Unassembled WGS sequence"/>
</dbReference>
<proteinExistence type="predicted"/>
<evidence type="ECO:0000256" key="4">
    <source>
        <dbReference type="ARBA" id="ARBA00046271"/>
    </source>
</evidence>
<dbReference type="InterPro" id="IPR008733">
    <property type="entry name" value="PEX11"/>
</dbReference>
<evidence type="ECO:0008006" key="7">
    <source>
        <dbReference type="Google" id="ProtNLM"/>
    </source>
</evidence>
<protein>
    <recommendedName>
        <fullName evidence="7">Peroxisomal biogenesis factor 11</fullName>
    </recommendedName>
</protein>
<keyword evidence="2" id="KW-0472">Membrane</keyword>
<comment type="subcellular location">
    <subcellularLocation>
        <location evidence="4">Peroxisome membrane</location>
    </subcellularLocation>
</comment>
<dbReference type="PANTHER" id="PTHR12652:SF19">
    <property type="entry name" value="PEROXISOMAL BIOGENESIS FACTOR 11"/>
    <property type="match status" value="1"/>
</dbReference>
<accession>A0A139AIR7</accession>
<keyword evidence="6" id="KW-1185">Reference proteome</keyword>
<sequence>MSDPNTQIVGTAEIVGHVVPPPRRPTALVLALLLTKKVQSRTDGRDVLLKVPQYLAGTLLYLASQLGVPKPENQGRLNNLKSNFSVARRIIRLGHVVQPLSTVVDVVRDLLKHREEVVKLEHPKSGEDFARLFALFQVFLAIANDVCDDLGTLSSIGVLPSKYAVADYYGVRLWATGNLIDQFETYEATVRLQTRIQILKEKGETKKARDLSGQLFMTRALQVQLFADAVWLATDINPELVGKVLTTFFPEIKPRDHIGGVAAVAGLVSGLIGLHRTYTRALEA</sequence>
<keyword evidence="1" id="KW-0962">Peroxisome biogenesis</keyword>
<dbReference type="OrthoDB" id="411017at2759"/>
<dbReference type="Pfam" id="PF05648">
    <property type="entry name" value="PEX11"/>
    <property type="match status" value="1"/>
</dbReference>
<evidence type="ECO:0000256" key="1">
    <source>
        <dbReference type="ARBA" id="ARBA00022593"/>
    </source>
</evidence>